<evidence type="ECO:0000256" key="1">
    <source>
        <dbReference type="ARBA" id="ARBA00004613"/>
    </source>
</evidence>
<dbReference type="RefSeq" id="XP_057386228.1">
    <property type="nucleotide sequence ID" value="XM_057530245.1"/>
</dbReference>
<evidence type="ECO:0000256" key="6">
    <source>
        <dbReference type="ARBA" id="ARBA00023157"/>
    </source>
</evidence>
<dbReference type="PANTHER" id="PTHR47221:SF5">
    <property type="entry name" value="FIBRINOGEN C-TERMINAL DOMAIN-CONTAINING PROTEIN"/>
    <property type="match status" value="1"/>
</dbReference>
<dbReference type="NCBIfam" id="NF040941">
    <property type="entry name" value="GGGWT_bact"/>
    <property type="match status" value="1"/>
</dbReference>
<dbReference type="CDD" id="cd00087">
    <property type="entry name" value="FReD"/>
    <property type="match status" value="1"/>
</dbReference>
<evidence type="ECO:0000256" key="4">
    <source>
        <dbReference type="ARBA" id="ARBA00022729"/>
    </source>
</evidence>
<reference evidence="13" key="1">
    <citation type="submission" date="2025-08" db="UniProtKB">
        <authorList>
            <consortium name="RefSeq"/>
        </authorList>
    </citation>
    <scope>IDENTIFICATION</scope>
</reference>
<dbReference type="InterPro" id="IPR002181">
    <property type="entry name" value="Fibrinogen_a/b/g_C_dom"/>
</dbReference>
<evidence type="ECO:0000256" key="8">
    <source>
        <dbReference type="SAM" id="Coils"/>
    </source>
</evidence>
<dbReference type="GeneID" id="103002441"/>
<sequence>MPSRPAMLLSGLLLIVATTTVAQRRGQETGGRRRAHRVQHGQCSYTFVLPEPEPCPPEPDAFGGSNSLQRDSPAAALNLGDWPTQRVRQLEKMLENNTQWLQKLERYIQMNLRLELAQAQQHMVQNQTATMLELGTSLLNQTTAQTRKLTDVEAQVLNQTSRMEIQLLETSLSTNKLEKQLLLQGHELHQLQGHNSALETRVQALETQQQAELASLRGEKERLRRLLGRQSGALAVLERSLRAASSNSSLLQRQQSQLLESVQRLVRVVAQGPVSMRAAEQVFQDCAEIQRSGANASGIYTIHVANVTEPRKVFCDMEASGGGWTLIQRRENGSMNFQRNWRDYKQGFGNPAGEHWLGNEVVHQLTSRTAYSLRVELQDWEGNEAYAQYEHFQLGSEGQLYRWAWGPGSWVGWEPWASGYRVCTSGQSLGVSSSCHLSPIWAHVMGSGGGWLALSTSWPLGGVERMSLTLPCQEQEGAFQGQSPRGGHFTEAQKWGGDFPSLSYAVG</sequence>
<gene>
    <name evidence="13" type="primary">ANGPT4</name>
</gene>
<feature type="domain" description="Fibrinogen C-terminal" evidence="11">
    <location>
        <begin position="277"/>
        <end position="402"/>
    </location>
</feature>
<accession>A0ABM3S8R0</accession>
<dbReference type="SUPFAM" id="SSF56496">
    <property type="entry name" value="Fibrinogen C-terminal domain-like"/>
    <property type="match status" value="1"/>
</dbReference>
<protein>
    <submittedName>
        <fullName evidence="13">Angiopoietin-4 isoform X1</fullName>
    </submittedName>
</protein>
<keyword evidence="12" id="KW-1185">Reference proteome</keyword>
<dbReference type="Gene3D" id="3.90.215.10">
    <property type="entry name" value="Gamma Fibrinogen, chain A, domain 1"/>
    <property type="match status" value="1"/>
</dbReference>
<keyword evidence="7" id="KW-0325">Glycoprotein</keyword>
<proteinExistence type="predicted"/>
<evidence type="ECO:0000313" key="13">
    <source>
        <dbReference type="RefSeq" id="XP_057386228.1"/>
    </source>
</evidence>
<dbReference type="Pfam" id="PF00147">
    <property type="entry name" value="Fibrinogen_C"/>
    <property type="match status" value="1"/>
</dbReference>
<keyword evidence="4 10" id="KW-0732">Signal</keyword>
<feature type="coiled-coil region" evidence="8">
    <location>
        <begin position="188"/>
        <end position="226"/>
    </location>
</feature>
<evidence type="ECO:0000259" key="11">
    <source>
        <dbReference type="PROSITE" id="PS51406"/>
    </source>
</evidence>
<dbReference type="PANTHER" id="PTHR47221">
    <property type="entry name" value="FIBRINOGEN ALPHA CHAIN"/>
    <property type="match status" value="1"/>
</dbReference>
<keyword evidence="6" id="KW-1015">Disulfide bond</keyword>
<dbReference type="InterPro" id="IPR057439">
    <property type="entry name" value="ANG-1/2/4"/>
</dbReference>
<comment type="subcellular location">
    <subcellularLocation>
        <location evidence="1">Secreted</location>
    </subcellularLocation>
</comment>
<keyword evidence="5 8" id="KW-0175">Coiled coil</keyword>
<dbReference type="SMART" id="SM00186">
    <property type="entry name" value="FBG"/>
    <property type="match status" value="1"/>
</dbReference>
<dbReference type="PROSITE" id="PS51406">
    <property type="entry name" value="FIBRINOGEN_C_2"/>
    <property type="match status" value="1"/>
</dbReference>
<evidence type="ECO:0000256" key="5">
    <source>
        <dbReference type="ARBA" id="ARBA00023054"/>
    </source>
</evidence>
<dbReference type="InterPro" id="IPR037579">
    <property type="entry name" value="FIB_ANG-like"/>
</dbReference>
<feature type="region of interest" description="Disordered" evidence="9">
    <location>
        <begin position="52"/>
        <end position="72"/>
    </location>
</feature>
<evidence type="ECO:0000256" key="9">
    <source>
        <dbReference type="SAM" id="MobiDB-lite"/>
    </source>
</evidence>
<dbReference type="InterPro" id="IPR036056">
    <property type="entry name" value="Fibrinogen-like_C"/>
</dbReference>
<dbReference type="InterPro" id="IPR014716">
    <property type="entry name" value="Fibrinogen_a/b/g_C_1"/>
</dbReference>
<keyword evidence="3" id="KW-0037">Angiogenesis</keyword>
<evidence type="ECO:0000256" key="10">
    <source>
        <dbReference type="SAM" id="SignalP"/>
    </source>
</evidence>
<evidence type="ECO:0000313" key="12">
    <source>
        <dbReference type="Proteomes" id="UP001652580"/>
    </source>
</evidence>
<name>A0ABM3S8R0_BALAC</name>
<organism evidence="12 13">
    <name type="scientific">Balaenoptera acutorostrata</name>
    <name type="common">Common minke whale</name>
    <name type="synonym">Balaena rostrata</name>
    <dbReference type="NCBI Taxonomy" id="9767"/>
    <lineage>
        <taxon>Eukaryota</taxon>
        <taxon>Metazoa</taxon>
        <taxon>Chordata</taxon>
        <taxon>Craniata</taxon>
        <taxon>Vertebrata</taxon>
        <taxon>Euteleostomi</taxon>
        <taxon>Mammalia</taxon>
        <taxon>Eutheria</taxon>
        <taxon>Laurasiatheria</taxon>
        <taxon>Artiodactyla</taxon>
        <taxon>Whippomorpha</taxon>
        <taxon>Cetacea</taxon>
        <taxon>Mysticeti</taxon>
        <taxon>Balaenopteridae</taxon>
        <taxon>Balaenoptera</taxon>
    </lineage>
</organism>
<evidence type="ECO:0000256" key="2">
    <source>
        <dbReference type="ARBA" id="ARBA00022525"/>
    </source>
</evidence>
<feature type="chain" id="PRO_5047512164" evidence="10">
    <location>
        <begin position="23"/>
        <end position="507"/>
    </location>
</feature>
<evidence type="ECO:0000256" key="7">
    <source>
        <dbReference type="ARBA" id="ARBA00023180"/>
    </source>
</evidence>
<evidence type="ECO:0000256" key="3">
    <source>
        <dbReference type="ARBA" id="ARBA00022657"/>
    </source>
</evidence>
<keyword evidence="2" id="KW-0964">Secreted</keyword>
<feature type="signal peptide" evidence="10">
    <location>
        <begin position="1"/>
        <end position="22"/>
    </location>
</feature>
<dbReference type="Pfam" id="PF25443">
    <property type="entry name" value="ANG-1"/>
    <property type="match status" value="1"/>
</dbReference>
<dbReference type="Proteomes" id="UP001652580">
    <property type="component" value="Chromosome 15"/>
</dbReference>